<proteinExistence type="inferred from homology"/>
<comment type="similarity">
    <text evidence="1">Belongs to the leucine-binding protein family.</text>
</comment>
<reference evidence="5" key="1">
    <citation type="submission" date="2020-10" db="EMBL/GenBank/DDBJ databases">
        <authorList>
            <person name="Gilroy R."/>
        </authorList>
    </citation>
    <scope>NUCLEOTIDE SEQUENCE</scope>
    <source>
        <strain evidence="5">ChiHcec3-11533</strain>
    </source>
</reference>
<evidence type="ECO:0000256" key="3">
    <source>
        <dbReference type="SAM" id="SignalP"/>
    </source>
</evidence>
<gene>
    <name evidence="5" type="ORF">IAB02_10190</name>
</gene>
<organism evidence="5 6">
    <name type="scientific">Candidatus Pullichristensenella excrementigallinarum</name>
    <dbReference type="NCBI Taxonomy" id="2840907"/>
    <lineage>
        <taxon>Bacteria</taxon>
        <taxon>Bacillati</taxon>
        <taxon>Bacillota</taxon>
        <taxon>Clostridia</taxon>
        <taxon>Candidatus Pullichristensenella</taxon>
    </lineage>
</organism>
<dbReference type="AlphaFoldDB" id="A0A9D1ICV5"/>
<dbReference type="EMBL" id="DVMU01000215">
    <property type="protein sequence ID" value="HIU34922.1"/>
    <property type="molecule type" value="Genomic_DNA"/>
</dbReference>
<dbReference type="InterPro" id="IPR051010">
    <property type="entry name" value="BCAA_transport"/>
</dbReference>
<comment type="caution">
    <text evidence="5">The sequence shown here is derived from an EMBL/GenBank/DDBJ whole genome shotgun (WGS) entry which is preliminary data.</text>
</comment>
<dbReference type="InterPro" id="IPR028082">
    <property type="entry name" value="Peripla_BP_I"/>
</dbReference>
<feature type="signal peptide" evidence="3">
    <location>
        <begin position="1"/>
        <end position="21"/>
    </location>
</feature>
<dbReference type="PANTHER" id="PTHR30483:SF6">
    <property type="entry name" value="PERIPLASMIC BINDING PROTEIN OF ABC TRANSPORTER FOR NATURAL AMINO ACIDS"/>
    <property type="match status" value="1"/>
</dbReference>
<evidence type="ECO:0000259" key="4">
    <source>
        <dbReference type="Pfam" id="PF13458"/>
    </source>
</evidence>
<dbReference type="PANTHER" id="PTHR30483">
    <property type="entry name" value="LEUCINE-SPECIFIC-BINDING PROTEIN"/>
    <property type="match status" value="1"/>
</dbReference>
<feature type="domain" description="Leucine-binding protein" evidence="4">
    <location>
        <begin position="25"/>
        <end position="364"/>
    </location>
</feature>
<reference evidence="5" key="2">
    <citation type="journal article" date="2021" name="PeerJ">
        <title>Extensive microbial diversity within the chicken gut microbiome revealed by metagenomics and culture.</title>
        <authorList>
            <person name="Gilroy R."/>
            <person name="Ravi A."/>
            <person name="Getino M."/>
            <person name="Pursley I."/>
            <person name="Horton D.L."/>
            <person name="Alikhan N.F."/>
            <person name="Baker D."/>
            <person name="Gharbi K."/>
            <person name="Hall N."/>
            <person name="Watson M."/>
            <person name="Adriaenssens E.M."/>
            <person name="Foster-Nyarko E."/>
            <person name="Jarju S."/>
            <person name="Secka A."/>
            <person name="Antonio M."/>
            <person name="Oren A."/>
            <person name="Chaudhuri R.R."/>
            <person name="La Ragione R."/>
            <person name="Hildebrand F."/>
            <person name="Pallen M.J."/>
        </authorList>
    </citation>
    <scope>NUCLEOTIDE SEQUENCE</scope>
    <source>
        <strain evidence="5">ChiHcec3-11533</strain>
    </source>
</reference>
<name>A0A9D1ICV5_9FIRM</name>
<dbReference type="InterPro" id="IPR028081">
    <property type="entry name" value="Leu-bd"/>
</dbReference>
<protein>
    <submittedName>
        <fullName evidence="5">ABC transporter substrate-binding protein</fullName>
    </submittedName>
</protein>
<dbReference type="CDD" id="cd06347">
    <property type="entry name" value="PBP1_ABC_LivK_ligand_binding-like"/>
    <property type="match status" value="1"/>
</dbReference>
<evidence type="ECO:0000256" key="2">
    <source>
        <dbReference type="ARBA" id="ARBA00022729"/>
    </source>
</evidence>
<dbReference type="SUPFAM" id="SSF53822">
    <property type="entry name" value="Periplasmic binding protein-like I"/>
    <property type="match status" value="1"/>
</dbReference>
<evidence type="ECO:0000256" key="1">
    <source>
        <dbReference type="ARBA" id="ARBA00010062"/>
    </source>
</evidence>
<dbReference type="Pfam" id="PF13458">
    <property type="entry name" value="Peripla_BP_6"/>
    <property type="match status" value="1"/>
</dbReference>
<evidence type="ECO:0000313" key="5">
    <source>
        <dbReference type="EMBL" id="HIU34922.1"/>
    </source>
</evidence>
<dbReference type="Gene3D" id="3.40.50.2300">
    <property type="match status" value="2"/>
</dbReference>
<keyword evidence="2 3" id="KW-0732">Signal</keyword>
<feature type="chain" id="PRO_5039616457" evidence="3">
    <location>
        <begin position="22"/>
        <end position="383"/>
    </location>
</feature>
<accession>A0A9D1ICV5</accession>
<dbReference type="Proteomes" id="UP000824072">
    <property type="component" value="Unassembled WGS sequence"/>
</dbReference>
<evidence type="ECO:0000313" key="6">
    <source>
        <dbReference type="Proteomes" id="UP000824072"/>
    </source>
</evidence>
<sequence length="383" mass="40424">MKKLFALLLTLALLLSSAALAENVVKIGVFEPASGDSGAGGKQEMLGMQYANYLAPTVEIGGEEYTVELVYADNASSTDKAPSAAQQLVSAGVSLVLGSYGSGVSIAGSPYFEDAGIPAIGVTCTNPAVTEGNTHYFRICFLDPFQGTVLANYAYNELGARTAYCLAELGNDYDVGLAYYFQQAFEALGGTVISENFPTGNADFTSYLSTATAMNAEVFFAPCSLAYTTQIVDQAAAQAVTFPLLGSDTWDSNVIINAASGKDVKIYITTFYQEGASPEFDQGIKDWMNANPEMLTNNGGNDMVSAVTAMGYDAYFVALEALKAAGTTDPAAVNEALWNVTYEGVSGAISFNEIGDANRDSAFIKTANTADNCWEFVTVQTVE</sequence>